<sequence length="496" mass="56259">MKAIGLIYVALLCVVIGPLHSNARAKTTPNVLLIVSEDHGPHLSCYGDRNIQTPHLDQLARQGILFRNAYVTESVCSPSRSSILTGLYPHQSGHLGLTTHGFHYVGPVQTIYTLLKKAGYRTGMIGKLHLEPESLFPMDMHPIQSPNYEKKGLERYAAFAGAFMRASDAPFFLMVNFPDTHWPFQDQVEGRPSKTVTPAQVSSFPYIGFDNERIRSYTSSIYNCMLRLDGCVGELMQQLKQSGKEQHTLVIFLSDHGDEMARGKFDIYEASNKVPFIASWPGVIKSGTQSQALVSTIDIVPTVLELAGLSKPAELSGKSLMPLFARPALHFREHLFTEKNADQIGMYYPRRAVRDGRYKIIYSLLDDGRKNEVAVNYTRNSAKPRTDAVAGSPTLEELKTAPEMIQKAYRDWVQPAKVQLYDLEKDPYEFHDLSADARYTTIKDRLVNVLLRWQEETDDPLRFPDKLRKLTQENDTMRVSKNMQWKYPEYLYGNKK</sequence>
<comment type="caution">
    <text evidence="6">The sequence shown here is derived from an EMBL/GenBank/DDBJ whole genome shotgun (WGS) entry which is preliminary data.</text>
</comment>
<evidence type="ECO:0000256" key="2">
    <source>
        <dbReference type="ARBA" id="ARBA00022723"/>
    </source>
</evidence>
<reference evidence="6 7" key="1">
    <citation type="submission" date="2021-11" db="EMBL/GenBank/DDBJ databases">
        <title>Genomic of Niabella pedocola.</title>
        <authorList>
            <person name="Wu T."/>
        </authorList>
    </citation>
    <scope>NUCLEOTIDE SEQUENCE [LARGE SCALE GENOMIC DNA]</scope>
    <source>
        <strain evidence="6 7">JCM 31011</strain>
    </source>
</reference>
<dbReference type="InterPro" id="IPR050738">
    <property type="entry name" value="Sulfatase"/>
</dbReference>
<proteinExistence type="inferred from homology"/>
<dbReference type="PANTHER" id="PTHR42693:SF53">
    <property type="entry name" value="ENDO-4-O-SULFATASE"/>
    <property type="match status" value="1"/>
</dbReference>
<dbReference type="CDD" id="cd16027">
    <property type="entry name" value="SGSH"/>
    <property type="match status" value="1"/>
</dbReference>
<dbReference type="SUPFAM" id="SSF53649">
    <property type="entry name" value="Alkaline phosphatase-like"/>
    <property type="match status" value="1"/>
</dbReference>
<keyword evidence="2" id="KW-0479">Metal-binding</keyword>
<dbReference type="Gene3D" id="3.40.720.10">
    <property type="entry name" value="Alkaline Phosphatase, subunit A"/>
    <property type="match status" value="1"/>
</dbReference>
<organism evidence="6 7">
    <name type="scientific">Niabella pedocola</name>
    <dbReference type="NCBI Taxonomy" id="1752077"/>
    <lineage>
        <taxon>Bacteria</taxon>
        <taxon>Pseudomonadati</taxon>
        <taxon>Bacteroidota</taxon>
        <taxon>Chitinophagia</taxon>
        <taxon>Chitinophagales</taxon>
        <taxon>Chitinophagaceae</taxon>
        <taxon>Niabella</taxon>
    </lineage>
</organism>
<evidence type="ECO:0000313" key="7">
    <source>
        <dbReference type="Proteomes" id="UP001199816"/>
    </source>
</evidence>
<dbReference type="PANTHER" id="PTHR42693">
    <property type="entry name" value="ARYLSULFATASE FAMILY MEMBER"/>
    <property type="match status" value="1"/>
</dbReference>
<evidence type="ECO:0000313" key="6">
    <source>
        <dbReference type="EMBL" id="MCD2422663.1"/>
    </source>
</evidence>
<dbReference type="Proteomes" id="UP001199816">
    <property type="component" value="Unassembled WGS sequence"/>
</dbReference>
<keyword evidence="3" id="KW-0378">Hydrolase</keyword>
<dbReference type="PROSITE" id="PS00523">
    <property type="entry name" value="SULFATASE_1"/>
    <property type="match status" value="1"/>
</dbReference>
<gene>
    <name evidence="6" type="ORF">LQ567_07820</name>
</gene>
<dbReference type="InterPro" id="IPR000917">
    <property type="entry name" value="Sulfatase_N"/>
</dbReference>
<evidence type="ECO:0000259" key="5">
    <source>
        <dbReference type="Pfam" id="PF00884"/>
    </source>
</evidence>
<feature type="domain" description="Sulfatase N-terminal" evidence="5">
    <location>
        <begin position="29"/>
        <end position="308"/>
    </location>
</feature>
<comment type="similarity">
    <text evidence="1">Belongs to the sulfatase family.</text>
</comment>
<dbReference type="Pfam" id="PF00884">
    <property type="entry name" value="Sulfatase"/>
    <property type="match status" value="1"/>
</dbReference>
<evidence type="ECO:0000256" key="3">
    <source>
        <dbReference type="ARBA" id="ARBA00022801"/>
    </source>
</evidence>
<dbReference type="InterPro" id="IPR017850">
    <property type="entry name" value="Alkaline_phosphatase_core_sf"/>
</dbReference>
<dbReference type="EMBL" id="JAJNEC010000005">
    <property type="protein sequence ID" value="MCD2422663.1"/>
    <property type="molecule type" value="Genomic_DNA"/>
</dbReference>
<keyword evidence="7" id="KW-1185">Reference proteome</keyword>
<evidence type="ECO:0000256" key="4">
    <source>
        <dbReference type="ARBA" id="ARBA00022837"/>
    </source>
</evidence>
<keyword evidence="4" id="KW-0106">Calcium</keyword>
<protein>
    <submittedName>
        <fullName evidence="6">Sulfatase</fullName>
    </submittedName>
</protein>
<accession>A0ABS8PQW9</accession>
<dbReference type="InterPro" id="IPR024607">
    <property type="entry name" value="Sulfatase_CS"/>
</dbReference>
<evidence type="ECO:0000256" key="1">
    <source>
        <dbReference type="ARBA" id="ARBA00008779"/>
    </source>
</evidence>
<dbReference type="RefSeq" id="WP_231003874.1">
    <property type="nucleotide sequence ID" value="NZ_JAJNEC010000005.1"/>
</dbReference>
<name>A0ABS8PQW9_9BACT</name>